<keyword evidence="8" id="KW-0325">Glycoprotein</keyword>
<dbReference type="Gene3D" id="2.60.40.2160">
    <property type="entry name" value="Interleukin-17 receptor A/B, fibronectin-III-like domain 1"/>
    <property type="match status" value="1"/>
</dbReference>
<dbReference type="Ensembl" id="ENSSLUT00000036803.1">
    <property type="protein sequence ID" value="ENSSLUP00000035700.1"/>
    <property type="gene ID" value="ENSSLUG00000015926.1"/>
</dbReference>
<evidence type="ECO:0000313" key="13">
    <source>
        <dbReference type="Ensembl" id="ENSSLUP00000035700.1"/>
    </source>
</evidence>
<organism evidence="13 14">
    <name type="scientific">Sander lucioperca</name>
    <name type="common">Pike-perch</name>
    <name type="synonym">Perca lucioperca</name>
    <dbReference type="NCBI Taxonomy" id="283035"/>
    <lineage>
        <taxon>Eukaryota</taxon>
        <taxon>Metazoa</taxon>
        <taxon>Chordata</taxon>
        <taxon>Craniata</taxon>
        <taxon>Vertebrata</taxon>
        <taxon>Euteleostomi</taxon>
        <taxon>Actinopterygii</taxon>
        <taxon>Neopterygii</taxon>
        <taxon>Teleostei</taxon>
        <taxon>Neoteleostei</taxon>
        <taxon>Acanthomorphata</taxon>
        <taxon>Eupercaria</taxon>
        <taxon>Perciformes</taxon>
        <taxon>Percoidei</taxon>
        <taxon>Percidae</taxon>
        <taxon>Luciopercinae</taxon>
        <taxon>Sander</taxon>
    </lineage>
</organism>
<keyword evidence="5 10" id="KW-1133">Transmembrane helix</keyword>
<keyword evidence="2" id="KW-1003">Cell membrane</keyword>
<feature type="transmembrane region" description="Helical" evidence="10">
    <location>
        <begin position="302"/>
        <end position="323"/>
    </location>
</feature>
<keyword evidence="3 10" id="KW-0812">Transmembrane</keyword>
<evidence type="ECO:0000256" key="6">
    <source>
        <dbReference type="ARBA" id="ARBA00023136"/>
    </source>
</evidence>
<keyword evidence="4 11" id="KW-0732">Signal</keyword>
<evidence type="ECO:0000256" key="11">
    <source>
        <dbReference type="SAM" id="SignalP"/>
    </source>
</evidence>
<dbReference type="GO" id="GO:0005886">
    <property type="term" value="C:plasma membrane"/>
    <property type="evidence" value="ECO:0007669"/>
    <property type="project" value="UniProtKB-SubCell"/>
</dbReference>
<dbReference type="GeneID" id="116042113"/>
<accession>A0A8C9Z6F3</accession>
<dbReference type="PROSITE" id="PS51534">
    <property type="entry name" value="SEFIR"/>
    <property type="match status" value="1"/>
</dbReference>
<reference evidence="13" key="1">
    <citation type="submission" date="2025-08" db="UniProtKB">
        <authorList>
            <consortium name="Ensembl"/>
        </authorList>
    </citation>
    <scope>IDENTIFICATION</scope>
</reference>
<feature type="domain" description="SEFIR" evidence="12">
    <location>
        <begin position="350"/>
        <end position="506"/>
    </location>
</feature>
<evidence type="ECO:0000256" key="4">
    <source>
        <dbReference type="ARBA" id="ARBA00022729"/>
    </source>
</evidence>
<evidence type="ECO:0000256" key="7">
    <source>
        <dbReference type="ARBA" id="ARBA00023170"/>
    </source>
</evidence>
<feature type="compositionally biased region" description="Polar residues" evidence="9">
    <location>
        <begin position="700"/>
        <end position="720"/>
    </location>
</feature>
<feature type="compositionally biased region" description="Polar residues" evidence="9">
    <location>
        <begin position="761"/>
        <end position="778"/>
    </location>
</feature>
<evidence type="ECO:0000256" key="3">
    <source>
        <dbReference type="ARBA" id="ARBA00022692"/>
    </source>
</evidence>
<dbReference type="Gene3D" id="3.40.50.11530">
    <property type="match status" value="1"/>
</dbReference>
<dbReference type="InterPro" id="IPR032356">
    <property type="entry name" value="IL17R_A/B_N"/>
</dbReference>
<protein>
    <recommendedName>
        <fullName evidence="12">SEFIR domain-containing protein</fullName>
    </recommendedName>
</protein>
<evidence type="ECO:0000256" key="10">
    <source>
        <dbReference type="SAM" id="Phobius"/>
    </source>
</evidence>
<dbReference type="FunFam" id="3.40.50.11530:FF:000002">
    <property type="entry name" value="Interleukin 17 receptor A"/>
    <property type="match status" value="1"/>
</dbReference>
<evidence type="ECO:0000313" key="14">
    <source>
        <dbReference type="Proteomes" id="UP000694568"/>
    </source>
</evidence>
<dbReference type="InterPro" id="IPR013568">
    <property type="entry name" value="SEFIR_dom"/>
</dbReference>
<dbReference type="InterPro" id="IPR038683">
    <property type="entry name" value="IL17RA/B_FnIII-like_1_sf"/>
</dbReference>
<evidence type="ECO:0000259" key="12">
    <source>
        <dbReference type="PROSITE" id="PS51534"/>
    </source>
</evidence>
<dbReference type="GeneTree" id="ENSGT00940000159018"/>
<sequence length="807" mass="91060">MILFRLVLVLICVSLSSAVRVLSRPRLSCSRQDLSCTATERNCMDPSWLNVYEYTPSSPEGLQVSVDIREDETGDLQPFLLARWKIKDEGSICYLNATELHVLVVSTNQNLCVRYTFTEKLPMRSPSGEQWSFSADMVVLEPGQMYRVSVFNIPKPELGHSNYDVSADVIVPDCQDPKMQRTHYCIARGSQWRPSIGLAQITAANGRSALAISFTPDPLCDQYMVIVRCSTIQLSHWAYKANQTTLNVTFSLDEWPRSCCQFDAEIKPLFPQCGQDCTRRRKTLNICGVKPTDALDVPVNTYVILGVVFMCAVMAVIIIMYVLCRKPGKPGVTAPPVGGVTACQQQLKQPPKVLVIYSQDHHLYRDVVLKLCAFLRAKCGTKVLVDLLDSTSVGMMGRLRWLEWQRQQLQNPSDKILVLCSQGVQAKWRAMCGQGRVTLREDLFSPTDDMLTPFLNLFLPDMHQAGMLGKYMVAYFDDISSKEDVPSVFDIAVKYKLMKHFEELYFRILDMEKYQPGQVNHIQGIGGDEYFQCPSGRALRSAIETFQAYQLEHPDWFEQECVDGNEEVLTEANLLIEQLHIPPVLQCLPLIRDGLPVYVREVEIKENGDSVHVLTPEVNRERERSSLAELTPVVNPQHLSTLDEVLSDHVCPHSPRPPSVYVVEPVLRNMRPPTQSWFSPEEEPFGQIPTGDEEEDSLLPLSQPSAHSDQRSSALHNSMDSKPPESSCASMQREYLPPSTMAPSQPVEMEEDEVLEPSGKGPSSGSDQGYISKMSSQHELPFKEDPLEALRRLQEELFQNNLEYSDI</sequence>
<dbReference type="PANTHER" id="PTHR15583:SF13">
    <property type="entry name" value="INTERLEUKIN-17 RECEPTOR A"/>
    <property type="match status" value="1"/>
</dbReference>
<dbReference type="Pfam" id="PF16556">
    <property type="entry name" value="IL17R_fnIII_D1"/>
    <property type="match status" value="1"/>
</dbReference>
<dbReference type="Gene3D" id="2.60.40.2150">
    <property type="entry name" value="Interleukin-17 receptor A/B, fibronectin-III-like domain 2"/>
    <property type="match status" value="1"/>
</dbReference>
<feature type="chain" id="PRO_5034549787" description="SEFIR domain-containing protein" evidence="11">
    <location>
        <begin position="19"/>
        <end position="807"/>
    </location>
</feature>
<dbReference type="OrthoDB" id="5915222at2759"/>
<keyword evidence="14" id="KW-1185">Reference proteome</keyword>
<dbReference type="Proteomes" id="UP000694568">
    <property type="component" value="Unplaced"/>
</dbReference>
<keyword evidence="7" id="KW-0675">Receptor</keyword>
<feature type="region of interest" description="Disordered" evidence="9">
    <location>
        <begin position="673"/>
        <end position="778"/>
    </location>
</feature>
<gene>
    <name evidence="13" type="primary">il17ra1a</name>
</gene>
<dbReference type="Pfam" id="PF08357">
    <property type="entry name" value="SEFIR"/>
    <property type="match status" value="1"/>
</dbReference>
<dbReference type="RefSeq" id="XP_031144107.1">
    <property type="nucleotide sequence ID" value="XM_031288247.2"/>
</dbReference>
<evidence type="ECO:0000256" key="1">
    <source>
        <dbReference type="ARBA" id="ARBA00004251"/>
    </source>
</evidence>
<dbReference type="InterPro" id="IPR039465">
    <property type="entry name" value="IL-17_rcpt-like"/>
</dbReference>
<proteinExistence type="predicted"/>
<evidence type="ECO:0000256" key="2">
    <source>
        <dbReference type="ARBA" id="ARBA00022475"/>
    </source>
</evidence>
<evidence type="ECO:0000256" key="8">
    <source>
        <dbReference type="ARBA" id="ARBA00023180"/>
    </source>
</evidence>
<dbReference type="PANTHER" id="PTHR15583">
    <property type="entry name" value="INTERLEUKIN-17 RECEPTOR"/>
    <property type="match status" value="1"/>
</dbReference>
<evidence type="ECO:0000256" key="9">
    <source>
        <dbReference type="SAM" id="MobiDB-lite"/>
    </source>
</evidence>
<keyword evidence="6 10" id="KW-0472">Membrane</keyword>
<dbReference type="GO" id="GO:0030368">
    <property type="term" value="F:interleukin-17 receptor activity"/>
    <property type="evidence" value="ECO:0007669"/>
    <property type="project" value="InterPro"/>
</dbReference>
<dbReference type="InterPro" id="IPR043046">
    <property type="entry name" value="IL17RA/B_FnIII-like_2_sf"/>
</dbReference>
<feature type="signal peptide" evidence="11">
    <location>
        <begin position="1"/>
        <end position="18"/>
    </location>
</feature>
<comment type="subcellular location">
    <subcellularLocation>
        <location evidence="1">Cell membrane</location>
        <topology evidence="1">Single-pass type I membrane protein</topology>
    </subcellularLocation>
</comment>
<reference evidence="13" key="2">
    <citation type="submission" date="2025-09" db="UniProtKB">
        <authorList>
            <consortium name="Ensembl"/>
        </authorList>
    </citation>
    <scope>IDENTIFICATION</scope>
</reference>
<dbReference type="AlphaFoldDB" id="A0A8C9Z6F3"/>
<evidence type="ECO:0000256" key="5">
    <source>
        <dbReference type="ARBA" id="ARBA00022989"/>
    </source>
</evidence>
<name>A0A8C9Z6F3_SANLU</name>